<dbReference type="InParanoid" id="A0A2P5ETL2"/>
<feature type="non-terminal residue" evidence="1">
    <location>
        <position position="1"/>
    </location>
</feature>
<reference evidence="2" key="1">
    <citation type="submission" date="2016-06" db="EMBL/GenBank/DDBJ databases">
        <title>Parallel loss of symbiosis genes in relatives of nitrogen-fixing non-legume Parasponia.</title>
        <authorList>
            <person name="Van Velzen R."/>
            <person name="Holmer R."/>
            <person name="Bu F."/>
            <person name="Rutten L."/>
            <person name="Van Zeijl A."/>
            <person name="Liu W."/>
            <person name="Santuari L."/>
            <person name="Cao Q."/>
            <person name="Sharma T."/>
            <person name="Shen D."/>
            <person name="Roswanjaya Y."/>
            <person name="Wardhani T."/>
            <person name="Kalhor M.S."/>
            <person name="Jansen J."/>
            <person name="Van den Hoogen J."/>
            <person name="Gungor B."/>
            <person name="Hartog M."/>
            <person name="Hontelez J."/>
            <person name="Verver J."/>
            <person name="Yang W.-C."/>
            <person name="Schijlen E."/>
            <person name="Repin R."/>
            <person name="Schilthuizen M."/>
            <person name="Schranz E."/>
            <person name="Heidstra R."/>
            <person name="Miyata K."/>
            <person name="Fedorova E."/>
            <person name="Kohlen W."/>
            <person name="Bisseling T."/>
            <person name="Smit S."/>
            <person name="Geurts R."/>
        </authorList>
    </citation>
    <scope>NUCLEOTIDE SEQUENCE [LARGE SCALE GENOMIC DNA]</scope>
    <source>
        <strain evidence="2">cv. RG33-2</strain>
    </source>
</reference>
<name>A0A2P5ETL2_TREOI</name>
<sequence>PDVALAMAYLTPMGKRVREEMRWISVENDERRARVDRLSVKHDERTGNPM</sequence>
<dbReference type="Proteomes" id="UP000237000">
    <property type="component" value="Unassembled WGS sequence"/>
</dbReference>
<dbReference type="AlphaFoldDB" id="A0A2P5ETL2"/>
<accession>A0A2P5ETL2</accession>
<gene>
    <name evidence="1" type="ORF">TorRG33x02_153610</name>
</gene>
<evidence type="ECO:0000313" key="1">
    <source>
        <dbReference type="EMBL" id="PON88846.1"/>
    </source>
</evidence>
<comment type="caution">
    <text evidence="1">The sequence shown here is derived from an EMBL/GenBank/DDBJ whole genome shotgun (WGS) entry which is preliminary data.</text>
</comment>
<proteinExistence type="predicted"/>
<dbReference type="EMBL" id="JXTC01000101">
    <property type="protein sequence ID" value="PON88846.1"/>
    <property type="molecule type" value="Genomic_DNA"/>
</dbReference>
<evidence type="ECO:0000313" key="2">
    <source>
        <dbReference type="Proteomes" id="UP000237000"/>
    </source>
</evidence>
<organism evidence="1 2">
    <name type="scientific">Trema orientale</name>
    <name type="common">Charcoal tree</name>
    <name type="synonym">Celtis orientalis</name>
    <dbReference type="NCBI Taxonomy" id="63057"/>
    <lineage>
        <taxon>Eukaryota</taxon>
        <taxon>Viridiplantae</taxon>
        <taxon>Streptophyta</taxon>
        <taxon>Embryophyta</taxon>
        <taxon>Tracheophyta</taxon>
        <taxon>Spermatophyta</taxon>
        <taxon>Magnoliopsida</taxon>
        <taxon>eudicotyledons</taxon>
        <taxon>Gunneridae</taxon>
        <taxon>Pentapetalae</taxon>
        <taxon>rosids</taxon>
        <taxon>fabids</taxon>
        <taxon>Rosales</taxon>
        <taxon>Cannabaceae</taxon>
        <taxon>Trema</taxon>
    </lineage>
</organism>
<protein>
    <submittedName>
        <fullName evidence="1">Uncharacterized protein</fullName>
    </submittedName>
</protein>
<keyword evidence="2" id="KW-1185">Reference proteome</keyword>